<evidence type="ECO:0000313" key="2">
    <source>
        <dbReference type="Proteomes" id="UP001632038"/>
    </source>
</evidence>
<keyword evidence="2" id="KW-1185">Reference proteome</keyword>
<dbReference type="Proteomes" id="UP001632038">
    <property type="component" value="Unassembled WGS sequence"/>
</dbReference>
<sequence length="76" mass="8196">MEGARISTCGKLGDDENAKFLDIRAPAEIKQIGGPDIRGMKKKAVAVVYKGEDKVEFLKKVSEVQGTGKDHIVHSG</sequence>
<organism evidence="1 2">
    <name type="scientific">Castilleja foliolosa</name>
    <dbReference type="NCBI Taxonomy" id="1961234"/>
    <lineage>
        <taxon>Eukaryota</taxon>
        <taxon>Viridiplantae</taxon>
        <taxon>Streptophyta</taxon>
        <taxon>Embryophyta</taxon>
        <taxon>Tracheophyta</taxon>
        <taxon>Spermatophyta</taxon>
        <taxon>Magnoliopsida</taxon>
        <taxon>eudicotyledons</taxon>
        <taxon>Gunneridae</taxon>
        <taxon>Pentapetalae</taxon>
        <taxon>asterids</taxon>
        <taxon>lamiids</taxon>
        <taxon>Lamiales</taxon>
        <taxon>Orobanchaceae</taxon>
        <taxon>Pedicularideae</taxon>
        <taxon>Castillejinae</taxon>
        <taxon>Castilleja</taxon>
    </lineage>
</organism>
<name>A0ABD3DJP1_9LAMI</name>
<dbReference type="InterPro" id="IPR036873">
    <property type="entry name" value="Rhodanese-like_dom_sf"/>
</dbReference>
<evidence type="ECO:0000313" key="1">
    <source>
        <dbReference type="EMBL" id="KAL3642516.1"/>
    </source>
</evidence>
<reference evidence="2" key="1">
    <citation type="journal article" date="2024" name="IScience">
        <title>Strigolactones Initiate the Formation of Haustorium-like Structures in Castilleja.</title>
        <authorList>
            <person name="Buerger M."/>
            <person name="Peterson D."/>
            <person name="Chory J."/>
        </authorList>
    </citation>
    <scope>NUCLEOTIDE SEQUENCE [LARGE SCALE GENOMIC DNA]</scope>
</reference>
<gene>
    <name evidence="1" type="primary">STR4_1</name>
    <name evidence="1" type="ORF">CASFOL_013331</name>
</gene>
<dbReference type="EMBL" id="JAVIJP010000016">
    <property type="protein sequence ID" value="KAL3642516.1"/>
    <property type="molecule type" value="Genomic_DNA"/>
</dbReference>
<dbReference type="AlphaFoldDB" id="A0ABD3DJP1"/>
<dbReference type="InterPro" id="IPR044240">
    <property type="entry name" value="STR4-like"/>
</dbReference>
<comment type="caution">
    <text evidence="1">The sequence shown here is derived from an EMBL/GenBank/DDBJ whole genome shotgun (WGS) entry which is preliminary data.</text>
</comment>
<dbReference type="Gene3D" id="3.40.250.10">
    <property type="entry name" value="Rhodanese-like domain"/>
    <property type="match status" value="1"/>
</dbReference>
<accession>A0ABD3DJP1</accession>
<dbReference type="PANTHER" id="PTHR47377:SF1">
    <property type="entry name" value="RHODANESE-LIKE DOMAIN-CONTAINING PROTEIN 4, CHLOROPLASTIC"/>
    <property type="match status" value="1"/>
</dbReference>
<protein>
    <submittedName>
        <fullName evidence="1">Rhodanese-like domain-containing protein 4, chloroplastic</fullName>
    </submittedName>
</protein>
<dbReference type="PANTHER" id="PTHR47377">
    <property type="entry name" value="RHODANESE-LIKE DOMAIN-CONTAINING PROTEIN 4, CHLOROPLASTIC"/>
    <property type="match status" value="1"/>
</dbReference>
<proteinExistence type="predicted"/>